<protein>
    <submittedName>
        <fullName evidence="1">Uu.00g032010.m01.CDS01</fullName>
    </submittedName>
</protein>
<accession>A0AAI8V3Q4</accession>
<dbReference type="EMBL" id="CAUWAG010000003">
    <property type="protein sequence ID" value="CAJ2500348.1"/>
    <property type="molecule type" value="Genomic_DNA"/>
</dbReference>
<organism evidence="1 2">
    <name type="scientific">Anthostomella pinea</name>
    <dbReference type="NCBI Taxonomy" id="933095"/>
    <lineage>
        <taxon>Eukaryota</taxon>
        <taxon>Fungi</taxon>
        <taxon>Dikarya</taxon>
        <taxon>Ascomycota</taxon>
        <taxon>Pezizomycotina</taxon>
        <taxon>Sordariomycetes</taxon>
        <taxon>Xylariomycetidae</taxon>
        <taxon>Xylariales</taxon>
        <taxon>Xylariaceae</taxon>
        <taxon>Anthostomella</taxon>
    </lineage>
</organism>
<comment type="caution">
    <text evidence="1">The sequence shown here is derived from an EMBL/GenBank/DDBJ whole genome shotgun (WGS) entry which is preliminary data.</text>
</comment>
<sequence>MAAPRREKEIRKYFMLKRATNLLPEALGFDELIQLRGLSVAVEHVAKRKADRRSDDDFRDLSRPILLDAGQ</sequence>
<reference evidence="1" key="1">
    <citation type="submission" date="2023-10" db="EMBL/GenBank/DDBJ databases">
        <authorList>
            <person name="Hackl T."/>
        </authorList>
    </citation>
    <scope>NUCLEOTIDE SEQUENCE</scope>
</reference>
<evidence type="ECO:0000313" key="1">
    <source>
        <dbReference type="EMBL" id="CAJ2500348.1"/>
    </source>
</evidence>
<keyword evidence="2" id="KW-1185">Reference proteome</keyword>
<proteinExistence type="predicted"/>
<dbReference type="AlphaFoldDB" id="A0AAI8V3Q4"/>
<name>A0AAI8V3Q4_9PEZI</name>
<gene>
    <name evidence="1" type="ORF">KHLLAP_LOCUS816</name>
</gene>
<evidence type="ECO:0000313" key="2">
    <source>
        <dbReference type="Proteomes" id="UP001295740"/>
    </source>
</evidence>
<dbReference type="Proteomes" id="UP001295740">
    <property type="component" value="Unassembled WGS sequence"/>
</dbReference>